<dbReference type="SMART" id="SM00345">
    <property type="entry name" value="HTH_GNTR"/>
    <property type="match status" value="1"/>
</dbReference>
<dbReference type="PROSITE" id="PS50949">
    <property type="entry name" value="HTH_GNTR"/>
    <property type="match status" value="1"/>
</dbReference>
<keyword evidence="7" id="KW-1185">Reference proteome</keyword>
<dbReference type="GO" id="GO:0003677">
    <property type="term" value="F:DNA binding"/>
    <property type="evidence" value="ECO:0007669"/>
    <property type="project" value="UniProtKB-KW"/>
</dbReference>
<evidence type="ECO:0000256" key="4">
    <source>
        <dbReference type="SAM" id="MobiDB-lite"/>
    </source>
</evidence>
<dbReference type="InterPro" id="IPR028978">
    <property type="entry name" value="Chorismate_lyase_/UTRA_dom_sf"/>
</dbReference>
<dbReference type="SUPFAM" id="SSF46785">
    <property type="entry name" value="Winged helix' DNA-binding domain"/>
    <property type="match status" value="1"/>
</dbReference>
<proteinExistence type="predicted"/>
<dbReference type="AlphaFoldDB" id="A0A2S4MA37"/>
<dbReference type="PANTHER" id="PTHR44846">
    <property type="entry name" value="MANNOSYL-D-GLYCERATE TRANSPORT/METABOLISM SYSTEM REPRESSOR MNGR-RELATED"/>
    <property type="match status" value="1"/>
</dbReference>
<dbReference type="InterPro" id="IPR050679">
    <property type="entry name" value="Bact_HTH_transcr_reg"/>
</dbReference>
<evidence type="ECO:0000256" key="1">
    <source>
        <dbReference type="ARBA" id="ARBA00023015"/>
    </source>
</evidence>
<dbReference type="OrthoDB" id="9808698at2"/>
<dbReference type="Gene3D" id="1.10.10.10">
    <property type="entry name" value="Winged helix-like DNA-binding domain superfamily/Winged helix DNA-binding domain"/>
    <property type="match status" value="1"/>
</dbReference>
<dbReference type="Pfam" id="PF07702">
    <property type="entry name" value="UTRA"/>
    <property type="match status" value="1"/>
</dbReference>
<sequence>MVTRMKESRQPAASAQGEEAEAKNGAVPIHEQLKAYVRQCIKTGEWKPGDLISSEHALARQFGVARMTVARAFRDLANAGVLTRVQGTGTFVSTPRHESTIAEIRSIDEDVTQRGRRYTAKVLSLDSSTDQSALTALQRASGFVYHSRIVHCEDDVPIQYEDRYVNPQHFPQYLSQNFTQQTPGSYMLHIAPFQQIEYRISAQLPNAPMRRRLMMEPGEPCLVHWQRAWIDGQIASVVHFWHPAARFEFSGRAAYR</sequence>
<dbReference type="InterPro" id="IPR036388">
    <property type="entry name" value="WH-like_DNA-bd_sf"/>
</dbReference>
<accession>A0A2S4MA37</accession>
<evidence type="ECO:0000256" key="3">
    <source>
        <dbReference type="ARBA" id="ARBA00023163"/>
    </source>
</evidence>
<evidence type="ECO:0000259" key="5">
    <source>
        <dbReference type="PROSITE" id="PS50949"/>
    </source>
</evidence>
<evidence type="ECO:0000256" key="2">
    <source>
        <dbReference type="ARBA" id="ARBA00023125"/>
    </source>
</evidence>
<comment type="caution">
    <text evidence="6">The sequence shown here is derived from an EMBL/GenBank/DDBJ whole genome shotgun (WGS) entry which is preliminary data.</text>
</comment>
<dbReference type="Gene3D" id="3.40.1410.10">
    <property type="entry name" value="Chorismate lyase-like"/>
    <property type="match status" value="1"/>
</dbReference>
<dbReference type="Pfam" id="PF00392">
    <property type="entry name" value="GntR"/>
    <property type="match status" value="1"/>
</dbReference>
<dbReference type="Proteomes" id="UP000237381">
    <property type="component" value="Unassembled WGS sequence"/>
</dbReference>
<dbReference type="InterPro" id="IPR011663">
    <property type="entry name" value="UTRA"/>
</dbReference>
<dbReference type="EMBL" id="PQGA01000006">
    <property type="protein sequence ID" value="POR51531.1"/>
    <property type="molecule type" value="Genomic_DNA"/>
</dbReference>
<evidence type="ECO:0000313" key="6">
    <source>
        <dbReference type="EMBL" id="POR51531.1"/>
    </source>
</evidence>
<feature type="region of interest" description="Disordered" evidence="4">
    <location>
        <begin position="1"/>
        <end position="25"/>
    </location>
</feature>
<keyword evidence="3" id="KW-0804">Transcription</keyword>
<name>A0A2S4MA37_9BURK</name>
<keyword evidence="1" id="KW-0805">Transcription regulation</keyword>
<feature type="domain" description="HTH gntR-type" evidence="5">
    <location>
        <begin position="27"/>
        <end position="95"/>
    </location>
</feature>
<evidence type="ECO:0000313" key="7">
    <source>
        <dbReference type="Proteomes" id="UP000237381"/>
    </source>
</evidence>
<gene>
    <name evidence="6" type="ORF">B0G62_10665</name>
</gene>
<dbReference type="InterPro" id="IPR036390">
    <property type="entry name" value="WH_DNA-bd_sf"/>
</dbReference>
<reference evidence="6 7" key="1">
    <citation type="submission" date="2018-01" db="EMBL/GenBank/DDBJ databases">
        <title>Genomic Encyclopedia of Type Strains, Phase III (KMG-III): the genomes of soil and plant-associated and newly described type strains.</title>
        <authorList>
            <person name="Whitman W."/>
        </authorList>
    </citation>
    <scope>NUCLEOTIDE SEQUENCE [LARGE SCALE GENOMIC DNA]</scope>
    <source>
        <strain evidence="6 7">JCM 18070</strain>
    </source>
</reference>
<dbReference type="CDD" id="cd07377">
    <property type="entry name" value="WHTH_GntR"/>
    <property type="match status" value="1"/>
</dbReference>
<dbReference type="PANTHER" id="PTHR44846:SF16">
    <property type="entry name" value="TRANSCRIPTIONAL REGULATOR PHNF-RELATED"/>
    <property type="match status" value="1"/>
</dbReference>
<dbReference type="SUPFAM" id="SSF64288">
    <property type="entry name" value="Chorismate lyase-like"/>
    <property type="match status" value="1"/>
</dbReference>
<dbReference type="PRINTS" id="PR00035">
    <property type="entry name" value="HTHGNTR"/>
</dbReference>
<dbReference type="InterPro" id="IPR000524">
    <property type="entry name" value="Tscrpt_reg_HTH_GntR"/>
</dbReference>
<organism evidence="6 7">
    <name type="scientific">Paraburkholderia eburnea</name>
    <dbReference type="NCBI Taxonomy" id="1189126"/>
    <lineage>
        <taxon>Bacteria</taxon>
        <taxon>Pseudomonadati</taxon>
        <taxon>Pseudomonadota</taxon>
        <taxon>Betaproteobacteria</taxon>
        <taxon>Burkholderiales</taxon>
        <taxon>Burkholderiaceae</taxon>
        <taxon>Paraburkholderia</taxon>
    </lineage>
</organism>
<dbReference type="SMART" id="SM00866">
    <property type="entry name" value="UTRA"/>
    <property type="match status" value="1"/>
</dbReference>
<keyword evidence="2" id="KW-0238">DNA-binding</keyword>
<protein>
    <submittedName>
        <fullName evidence="6">GntR family histidine utilization transcriptional repressor</fullName>
    </submittedName>
</protein>
<dbReference type="GO" id="GO:0003700">
    <property type="term" value="F:DNA-binding transcription factor activity"/>
    <property type="evidence" value="ECO:0007669"/>
    <property type="project" value="InterPro"/>
</dbReference>
<dbReference type="FunFam" id="1.10.10.10:FF:000079">
    <property type="entry name" value="GntR family transcriptional regulator"/>
    <property type="match status" value="1"/>
</dbReference>